<dbReference type="NCBIfam" id="TIGR00879">
    <property type="entry name" value="SP"/>
    <property type="match status" value="1"/>
</dbReference>
<dbReference type="OMA" id="VCQGTRK"/>
<name>G0V8Z7_NAUCA</name>
<dbReference type="Proteomes" id="UP000001640">
    <property type="component" value="Chromosome 1"/>
</dbReference>
<dbReference type="Gene3D" id="1.20.1250.20">
    <property type="entry name" value="MFS general substrate transporter like domains"/>
    <property type="match status" value="1"/>
</dbReference>
<feature type="transmembrane region" description="Helical" evidence="8">
    <location>
        <begin position="187"/>
        <end position="206"/>
    </location>
</feature>
<dbReference type="InterPro" id="IPR005829">
    <property type="entry name" value="Sugar_transporter_CS"/>
</dbReference>
<dbReference type="GO" id="GO:0010255">
    <property type="term" value="P:glucose mediated signaling pathway"/>
    <property type="evidence" value="ECO:0007669"/>
    <property type="project" value="EnsemblFungi"/>
</dbReference>
<dbReference type="InterPro" id="IPR036259">
    <property type="entry name" value="MFS_trans_sf"/>
</dbReference>
<dbReference type="InterPro" id="IPR005828">
    <property type="entry name" value="MFS_sugar_transport-like"/>
</dbReference>
<dbReference type="PROSITE" id="PS00217">
    <property type="entry name" value="SUGAR_TRANSPORT_2"/>
    <property type="match status" value="1"/>
</dbReference>
<feature type="transmembrane region" description="Helical" evidence="8">
    <location>
        <begin position="246"/>
        <end position="266"/>
    </location>
</feature>
<dbReference type="CDD" id="cd17356">
    <property type="entry name" value="MFS_HXT"/>
    <property type="match status" value="1"/>
</dbReference>
<organism evidence="10 11">
    <name type="scientific">Naumovozyma castellii</name>
    <name type="common">Yeast</name>
    <name type="synonym">Saccharomyces castellii</name>
    <dbReference type="NCBI Taxonomy" id="27288"/>
    <lineage>
        <taxon>Eukaryota</taxon>
        <taxon>Fungi</taxon>
        <taxon>Dikarya</taxon>
        <taxon>Ascomycota</taxon>
        <taxon>Saccharomycotina</taxon>
        <taxon>Saccharomycetes</taxon>
        <taxon>Saccharomycetales</taxon>
        <taxon>Saccharomycetaceae</taxon>
        <taxon>Naumovozyma</taxon>
    </lineage>
</organism>
<dbReference type="PANTHER" id="PTHR48022:SF16">
    <property type="entry name" value="HIGH GLUCOSE SENSOR RGT2-RELATED"/>
    <property type="match status" value="1"/>
</dbReference>
<reference key="2">
    <citation type="submission" date="2011-08" db="EMBL/GenBank/DDBJ databases">
        <title>Genome sequence of Naumovozyma castellii.</title>
        <authorList>
            <person name="Gordon J.L."/>
            <person name="Armisen D."/>
            <person name="Proux-Wera E."/>
            <person name="OhEigeartaigh S.S."/>
            <person name="Byrne K.P."/>
            <person name="Wolfe K.H."/>
        </authorList>
    </citation>
    <scope>NUCLEOTIDE SEQUENCE</scope>
    <source>
        <strain>Type strain:CBS 4309</strain>
    </source>
</reference>
<keyword evidence="11" id="KW-1185">Reference proteome</keyword>
<evidence type="ECO:0000256" key="6">
    <source>
        <dbReference type="ARBA" id="ARBA00023136"/>
    </source>
</evidence>
<dbReference type="RefSeq" id="XP_003674326.1">
    <property type="nucleotide sequence ID" value="XM_003674278.1"/>
</dbReference>
<dbReference type="KEGG" id="ncs:NCAS_0A13880"/>
<keyword evidence="5 8" id="KW-1133">Transmembrane helix</keyword>
<dbReference type="InParanoid" id="G0V8Z7"/>
<evidence type="ECO:0000313" key="10">
    <source>
        <dbReference type="EMBL" id="CCC67946.1"/>
    </source>
</evidence>
<dbReference type="AlphaFoldDB" id="G0V8Z7"/>
<dbReference type="PRINTS" id="PR00171">
    <property type="entry name" value="SUGRTRNSPORT"/>
</dbReference>
<keyword evidence="6 8" id="KW-0472">Membrane</keyword>
<dbReference type="PROSITE" id="PS00216">
    <property type="entry name" value="SUGAR_TRANSPORT_1"/>
    <property type="match status" value="1"/>
</dbReference>
<sequence length="798" mass="87578">MNGILAMKDVQTHQYDHEKNNENPTHLVNRGIKLRQEPQNGSSGSLSDLQQTTFQFQYSKNLQSLQNMMSSIDDATHDEEHTFRISNTMESLSEDVSQILMEPLPMRSNVMSFLVGAFVAVGGFLFGYDTGLINSLTDMAYVKSHLAPNHHFFTNEQMSIVVSFLSLGTFFGALTAPVIADSYGRKATIMFSTAVIFSIGNSLQVASSGWKLLIIGRVVSGLGIGLISAVVPLYQAEAAKKNLRGAIISTYQCAITLGLLVSSAVSQGTQHINNPASYRIPIGLQYVWSSFLAIGMIFLPESPRYYVMKDDIDRAAKSLSFLRGVPIQDPRLLEELVEIKATYDYEASFGPSSIWDCFKSSENRPKQVLRMFTGIAIQTFQQFSGINFIFYYGVTFFSKTGVNKSYMVSLITYAVNVAFNIPGMFLVEYLGRRKILLFGGIVVTASNFVIAGVGCRMDSVVANKVMIAFICLFIASFSATWSGAVWVISAELYPLGVRSKCTAICAAANWLVNFICALITPYIVNSGSESTMGANIFFIWGSLNALGVVCVFFTVYETSGLTLEEIDELYRESANCFGSIAWNKKIRERPVNRPLFKFPSRTPSLTPSVTSNVNYAAKNEGISKTSSIENANNVETSCSTSSLDMLTPIDPTEVQNNYVDLGNGLELNAYNRGPPSFLTASSDDEEEDNNDEPYSGGRGSFSTKSKENKYMDNVNIYMAQLIDSASNTSASNTTDTSLHLRHLSSNVSTTSRFADVNEDLESHTDQHSTTLPIHLSTLSPDEGHTSETSSIDASSLNI</sequence>
<feature type="compositionally biased region" description="Polar residues" evidence="7">
    <location>
        <begin position="767"/>
        <end position="779"/>
    </location>
</feature>
<feature type="transmembrane region" description="Helical" evidence="8">
    <location>
        <begin position="501"/>
        <end position="524"/>
    </location>
</feature>
<feature type="transmembrane region" description="Helical" evidence="8">
    <location>
        <begin position="158"/>
        <end position="180"/>
    </location>
</feature>
<feature type="region of interest" description="Disordered" evidence="7">
    <location>
        <begin position="761"/>
        <end position="798"/>
    </location>
</feature>
<dbReference type="InterPro" id="IPR050360">
    <property type="entry name" value="MFS_Sugar_Transporters"/>
</dbReference>
<feature type="compositionally biased region" description="Acidic residues" evidence="7">
    <location>
        <begin position="682"/>
        <end position="691"/>
    </location>
</feature>
<feature type="region of interest" description="Disordered" evidence="7">
    <location>
        <begin position="672"/>
        <end position="706"/>
    </location>
</feature>
<evidence type="ECO:0000256" key="2">
    <source>
        <dbReference type="ARBA" id="ARBA00010992"/>
    </source>
</evidence>
<evidence type="ECO:0000256" key="5">
    <source>
        <dbReference type="ARBA" id="ARBA00022989"/>
    </source>
</evidence>
<dbReference type="GO" id="GO:0005351">
    <property type="term" value="F:carbohydrate:proton symporter activity"/>
    <property type="evidence" value="ECO:0007669"/>
    <property type="project" value="TreeGrafter"/>
</dbReference>
<feature type="transmembrane region" description="Helical" evidence="8">
    <location>
        <begin position="406"/>
        <end position="427"/>
    </location>
</feature>
<feature type="transmembrane region" description="Helical" evidence="8">
    <location>
        <begin position="110"/>
        <end position="128"/>
    </location>
</feature>
<dbReference type="GO" id="GO:0005886">
    <property type="term" value="C:plasma membrane"/>
    <property type="evidence" value="ECO:0007669"/>
    <property type="project" value="EnsemblFungi"/>
</dbReference>
<reference evidence="11" key="1">
    <citation type="journal article" date="2011" name="Proc. Natl. Acad. Sci. U.S.A.">
        <title>Evolutionary erosion of yeast sex chromosomes by mating-type switching accidents.</title>
        <authorList>
            <person name="Gordon J.L."/>
            <person name="Armisen D."/>
            <person name="Proux-Wera E."/>
            <person name="Oheigeartaigh S.S."/>
            <person name="Byrne K.P."/>
            <person name="Wolfe K.H."/>
        </authorList>
    </citation>
    <scope>NUCLEOTIDE SEQUENCE [LARGE SCALE GENOMIC DNA]</scope>
    <source>
        <strain evidence="11">ATCC 76901 / BCRC 22586 / CBS 4309 / NBRC 1992 / NRRL Y-12630</strain>
    </source>
</reference>
<dbReference type="OrthoDB" id="6612291at2759"/>
<dbReference type="HOGENOM" id="CLU_001265_42_0_1"/>
<evidence type="ECO:0000256" key="8">
    <source>
        <dbReference type="SAM" id="Phobius"/>
    </source>
</evidence>
<dbReference type="PANTHER" id="PTHR48022">
    <property type="entry name" value="PLASTIDIC GLUCOSE TRANSPORTER 4"/>
    <property type="match status" value="1"/>
</dbReference>
<feature type="transmembrane region" description="Helical" evidence="8">
    <location>
        <begin position="465"/>
        <end position="489"/>
    </location>
</feature>
<dbReference type="PROSITE" id="PS50850">
    <property type="entry name" value="MFS"/>
    <property type="match status" value="1"/>
</dbReference>
<evidence type="ECO:0000259" key="9">
    <source>
        <dbReference type="PROSITE" id="PS50850"/>
    </source>
</evidence>
<evidence type="ECO:0000256" key="7">
    <source>
        <dbReference type="SAM" id="MobiDB-lite"/>
    </source>
</evidence>
<dbReference type="EMBL" id="HE576752">
    <property type="protein sequence ID" value="CCC67946.1"/>
    <property type="molecule type" value="Genomic_DNA"/>
</dbReference>
<feature type="transmembrane region" description="Helical" evidence="8">
    <location>
        <begin position="536"/>
        <end position="556"/>
    </location>
</feature>
<dbReference type="GeneID" id="96901423"/>
<feature type="transmembrane region" description="Helical" evidence="8">
    <location>
        <begin position="278"/>
        <end position="299"/>
    </location>
</feature>
<feature type="compositionally biased region" description="Polar residues" evidence="7">
    <location>
        <begin position="786"/>
        <end position="798"/>
    </location>
</feature>
<evidence type="ECO:0000256" key="4">
    <source>
        <dbReference type="ARBA" id="ARBA00022692"/>
    </source>
</evidence>
<feature type="transmembrane region" description="Helical" evidence="8">
    <location>
        <begin position="434"/>
        <end position="453"/>
    </location>
</feature>
<feature type="transmembrane region" description="Helical" evidence="8">
    <location>
        <begin position="368"/>
        <end position="394"/>
    </location>
</feature>
<accession>G0V8Z7</accession>
<dbReference type="Pfam" id="PF00083">
    <property type="entry name" value="Sugar_tr"/>
    <property type="match status" value="1"/>
</dbReference>
<dbReference type="eggNOG" id="KOG0254">
    <property type="taxonomic scope" value="Eukaryota"/>
</dbReference>
<evidence type="ECO:0000256" key="3">
    <source>
        <dbReference type="ARBA" id="ARBA00022448"/>
    </source>
</evidence>
<keyword evidence="3" id="KW-0813">Transport</keyword>
<dbReference type="InterPro" id="IPR003663">
    <property type="entry name" value="Sugar/inositol_transpt"/>
</dbReference>
<gene>
    <name evidence="10" type="primary">NCAS0A13880</name>
    <name evidence="10" type="ordered locus">NCAS_0A13880</name>
</gene>
<dbReference type="InterPro" id="IPR020846">
    <property type="entry name" value="MFS_dom"/>
</dbReference>
<comment type="similarity">
    <text evidence="2">Belongs to the major facilitator superfamily. Sugar transporter (TC 2.A.1.1) family.</text>
</comment>
<protein>
    <recommendedName>
        <fullName evidence="9">Major facilitator superfamily (MFS) profile domain-containing protein</fullName>
    </recommendedName>
</protein>
<feature type="domain" description="Major facilitator superfamily (MFS) profile" evidence="9">
    <location>
        <begin position="115"/>
        <end position="559"/>
    </location>
</feature>
<dbReference type="GO" id="GO:0005536">
    <property type="term" value="F:D-glucose binding"/>
    <property type="evidence" value="ECO:0007669"/>
    <property type="project" value="EnsemblFungi"/>
</dbReference>
<keyword evidence="4 8" id="KW-0812">Transmembrane</keyword>
<evidence type="ECO:0000256" key="1">
    <source>
        <dbReference type="ARBA" id="ARBA00004141"/>
    </source>
</evidence>
<proteinExistence type="inferred from homology"/>
<evidence type="ECO:0000313" key="11">
    <source>
        <dbReference type="Proteomes" id="UP000001640"/>
    </source>
</evidence>
<comment type="subcellular location">
    <subcellularLocation>
        <location evidence="1">Membrane</location>
        <topology evidence="1">Multi-pass membrane protein</topology>
    </subcellularLocation>
</comment>
<feature type="transmembrane region" description="Helical" evidence="8">
    <location>
        <begin position="212"/>
        <end position="234"/>
    </location>
</feature>
<dbReference type="SUPFAM" id="SSF103473">
    <property type="entry name" value="MFS general substrate transporter"/>
    <property type="match status" value="1"/>
</dbReference>